<dbReference type="EMBL" id="JBHSOW010000106">
    <property type="protein sequence ID" value="MFC5652844.1"/>
    <property type="molecule type" value="Genomic_DNA"/>
</dbReference>
<comment type="caution">
    <text evidence="3">The sequence shown here is derived from an EMBL/GenBank/DDBJ whole genome shotgun (WGS) entry which is preliminary data.</text>
</comment>
<keyword evidence="2" id="KW-0812">Transmembrane</keyword>
<evidence type="ECO:0000256" key="2">
    <source>
        <dbReference type="SAM" id="Phobius"/>
    </source>
</evidence>
<keyword evidence="2" id="KW-0472">Membrane</keyword>
<feature type="compositionally biased region" description="Basic and acidic residues" evidence="1">
    <location>
        <begin position="154"/>
        <end position="163"/>
    </location>
</feature>
<dbReference type="Proteomes" id="UP001596047">
    <property type="component" value="Unassembled WGS sequence"/>
</dbReference>
<dbReference type="InterPro" id="IPR024623">
    <property type="entry name" value="YtxH"/>
</dbReference>
<accession>A0ABW0W758</accession>
<reference evidence="4" key="1">
    <citation type="journal article" date="2019" name="Int. J. Syst. Evol. Microbiol.">
        <title>The Global Catalogue of Microorganisms (GCM) 10K type strain sequencing project: providing services to taxonomists for standard genome sequencing and annotation.</title>
        <authorList>
            <consortium name="The Broad Institute Genomics Platform"/>
            <consortium name="The Broad Institute Genome Sequencing Center for Infectious Disease"/>
            <person name="Wu L."/>
            <person name="Ma J."/>
        </authorList>
    </citation>
    <scope>NUCLEOTIDE SEQUENCE [LARGE SCALE GENOMIC DNA]</scope>
    <source>
        <strain evidence="4">CGMCC 1.3240</strain>
    </source>
</reference>
<dbReference type="RefSeq" id="WP_379191497.1">
    <property type="nucleotide sequence ID" value="NZ_JBHSOW010000106.1"/>
</dbReference>
<sequence>MEKTNNRQSGGSKLLRGLVIGSAVGATAAILMTPKTGKEMRETIRRKSDEISTATMDRVASFTAQAKETAAGVSNKVVSMAGQAKDAAGDVGGKVSTLASQAKGIVDNYTTRAQEAGVAVADKVGSTADKLGTAAEHTADNYSRSLNNQNNQNSRDEQDKNSH</sequence>
<feature type="transmembrane region" description="Helical" evidence="2">
    <location>
        <begin position="14"/>
        <end position="32"/>
    </location>
</feature>
<keyword evidence="4" id="KW-1185">Reference proteome</keyword>
<organism evidence="3 4">
    <name type="scientific">Paenibacillus solisilvae</name>
    <dbReference type="NCBI Taxonomy" id="2486751"/>
    <lineage>
        <taxon>Bacteria</taxon>
        <taxon>Bacillati</taxon>
        <taxon>Bacillota</taxon>
        <taxon>Bacilli</taxon>
        <taxon>Bacillales</taxon>
        <taxon>Paenibacillaceae</taxon>
        <taxon>Paenibacillus</taxon>
    </lineage>
</organism>
<evidence type="ECO:0000313" key="3">
    <source>
        <dbReference type="EMBL" id="MFC5652844.1"/>
    </source>
</evidence>
<keyword evidence="2" id="KW-1133">Transmembrane helix</keyword>
<protein>
    <submittedName>
        <fullName evidence="3">YtxH domain-containing protein</fullName>
    </submittedName>
</protein>
<evidence type="ECO:0000256" key="1">
    <source>
        <dbReference type="SAM" id="MobiDB-lite"/>
    </source>
</evidence>
<proteinExistence type="predicted"/>
<feature type="region of interest" description="Disordered" evidence="1">
    <location>
        <begin position="131"/>
        <end position="163"/>
    </location>
</feature>
<gene>
    <name evidence="3" type="ORF">ACFPYJ_27825</name>
</gene>
<dbReference type="Pfam" id="PF12732">
    <property type="entry name" value="YtxH"/>
    <property type="match status" value="1"/>
</dbReference>
<dbReference type="PANTHER" id="PTHR35792">
    <property type="entry name" value="GENERAL STRESS PROTEIN"/>
    <property type="match status" value="1"/>
</dbReference>
<dbReference type="Gene3D" id="1.20.120.20">
    <property type="entry name" value="Apolipoprotein"/>
    <property type="match status" value="1"/>
</dbReference>
<dbReference type="PANTHER" id="PTHR35792:SF2">
    <property type="entry name" value="GENERAL STRESS PROTEIN"/>
    <property type="match status" value="1"/>
</dbReference>
<dbReference type="InterPro" id="IPR052928">
    <property type="entry name" value="Desiccation-related_membrane"/>
</dbReference>
<evidence type="ECO:0000313" key="4">
    <source>
        <dbReference type="Proteomes" id="UP001596047"/>
    </source>
</evidence>
<name>A0ABW0W758_9BACL</name>